<gene>
    <name evidence="2" type="ORF">BRPE64_CCDS01720</name>
</gene>
<proteinExistence type="predicted"/>
<reference evidence="2 3" key="2">
    <citation type="journal article" date="2018" name="Int. J. Syst. Evol. Microbiol.">
        <title>Burkholderia insecticola sp. nov., a gut symbiotic bacterium of the bean bug Riptortus pedestris.</title>
        <authorList>
            <person name="Takeshita K."/>
            <person name="Tamaki H."/>
            <person name="Ohbayashi T."/>
            <person name="Meng X.-Y."/>
            <person name="Sone T."/>
            <person name="Mitani Y."/>
            <person name="Peeters C."/>
            <person name="Kikuchi Y."/>
            <person name="Vandamme P."/>
        </authorList>
    </citation>
    <scope>NUCLEOTIDE SEQUENCE [LARGE SCALE GENOMIC DNA]</scope>
    <source>
        <strain evidence="2">RPE64</strain>
    </source>
</reference>
<dbReference type="STRING" id="758793.BRPE64_CCDS01720"/>
<dbReference type="HOGENOM" id="CLU_1202974_0_0_4"/>
<keyword evidence="3" id="KW-1185">Reference proteome</keyword>
<feature type="compositionally biased region" description="Low complexity" evidence="1">
    <location>
        <begin position="137"/>
        <end position="152"/>
    </location>
</feature>
<dbReference type="RefSeq" id="WP_016346965.1">
    <property type="nucleotide sequence ID" value="NC_021288.1"/>
</dbReference>
<feature type="compositionally biased region" description="Basic and acidic residues" evidence="1">
    <location>
        <begin position="173"/>
        <end position="182"/>
    </location>
</feature>
<dbReference type="InterPro" id="IPR025421">
    <property type="entry name" value="DUF4148"/>
</dbReference>
<dbReference type="KEGG" id="buo:BRPE64_CCDS01720"/>
<organism evidence="2 3">
    <name type="scientific">Caballeronia insecticola</name>
    <dbReference type="NCBI Taxonomy" id="758793"/>
    <lineage>
        <taxon>Bacteria</taxon>
        <taxon>Pseudomonadati</taxon>
        <taxon>Pseudomonadota</taxon>
        <taxon>Betaproteobacteria</taxon>
        <taxon>Burkholderiales</taxon>
        <taxon>Burkholderiaceae</taxon>
        <taxon>Caballeronia</taxon>
    </lineage>
</organism>
<feature type="region of interest" description="Disordered" evidence="1">
    <location>
        <begin position="95"/>
        <end position="120"/>
    </location>
</feature>
<dbReference type="Pfam" id="PF13663">
    <property type="entry name" value="DUF4148"/>
    <property type="match status" value="1"/>
</dbReference>
<protein>
    <submittedName>
        <fullName evidence="2">Uncharacterized protein</fullName>
    </submittedName>
</protein>
<evidence type="ECO:0000313" key="3">
    <source>
        <dbReference type="Proteomes" id="UP000013966"/>
    </source>
</evidence>
<reference evidence="2 3" key="1">
    <citation type="journal article" date="2013" name="Genome Announc.">
        <title>Complete Genome Sequence of Burkholderia sp. Strain RPE64, Bacterial Symbiont of the Bean Bug Riptortus pedestris.</title>
        <authorList>
            <person name="Shibata T.F."/>
            <person name="Maeda T."/>
            <person name="Nikoh N."/>
            <person name="Yamaguchi K."/>
            <person name="Oshima K."/>
            <person name="Hattori M."/>
            <person name="Nishiyama T."/>
            <person name="Hasebe M."/>
            <person name="Fukatsu T."/>
            <person name="Kikuchi Y."/>
            <person name="Shigenobu S."/>
        </authorList>
    </citation>
    <scope>NUCLEOTIDE SEQUENCE [LARGE SCALE GENOMIC DNA]</scope>
</reference>
<feature type="region of interest" description="Disordered" evidence="1">
    <location>
        <begin position="137"/>
        <end position="209"/>
    </location>
</feature>
<dbReference type="EMBL" id="AP013060">
    <property type="protein sequence ID" value="BAN26255.1"/>
    <property type="molecule type" value="Genomic_DNA"/>
</dbReference>
<dbReference type="AlphaFoldDB" id="R4WY43"/>
<accession>R4WY43</accession>
<sequence length="209" mass="22098">MIRFSDRSFVVGLCVVAVSIAASSYLLKHGRHHADQSVWSSRQRASVAMGVVREAAPATSNDRTEVSEVPIVDAPAENHVTIATPANRARDFKAAEAHPPHVAARVKKTNGVKRPADVAQQHQDDVPNVSAPVHEASPVAAPAPSIAAPSTAQVASPHLDEPVVTSAPRPKTRKDVEEELRQARMNGSLPRFGNPDPYGPGGSPSASNK</sequence>
<dbReference type="Proteomes" id="UP000013966">
    <property type="component" value="Chromosome 3"/>
</dbReference>
<name>R4WY43_9BURK</name>
<evidence type="ECO:0000313" key="2">
    <source>
        <dbReference type="EMBL" id="BAN26255.1"/>
    </source>
</evidence>
<evidence type="ECO:0000256" key="1">
    <source>
        <dbReference type="SAM" id="MobiDB-lite"/>
    </source>
</evidence>
<dbReference type="PATRIC" id="fig|758793.3.peg.4497"/>
<dbReference type="OrthoDB" id="9036157at2"/>